<gene>
    <name evidence="9" type="ORF">TRUGW13939_04445</name>
</gene>
<evidence type="ECO:0000313" key="9">
    <source>
        <dbReference type="EMBL" id="QKX57333.1"/>
    </source>
</evidence>
<dbReference type="RefSeq" id="XP_035343511.1">
    <property type="nucleotide sequence ID" value="XM_035487618.1"/>
</dbReference>
<dbReference type="InterPro" id="IPR023753">
    <property type="entry name" value="FAD/NAD-binding_dom"/>
</dbReference>
<evidence type="ECO:0000256" key="5">
    <source>
        <dbReference type="ARBA" id="ARBA00022857"/>
    </source>
</evidence>
<evidence type="ECO:0000256" key="6">
    <source>
        <dbReference type="ARBA" id="ARBA00023002"/>
    </source>
</evidence>
<dbReference type="Pfam" id="PF07992">
    <property type="entry name" value="Pyr_redox_2"/>
    <property type="match status" value="1"/>
</dbReference>
<keyword evidence="6" id="KW-0560">Oxidoreductase</keyword>
<dbReference type="InterPro" id="IPR050775">
    <property type="entry name" value="FAD-binding_Monooxygenases"/>
</dbReference>
<keyword evidence="7" id="KW-0503">Monooxygenase</keyword>
<proteinExistence type="inferred from homology"/>
<comment type="cofactor">
    <cofactor evidence="1">
        <name>FAD</name>
        <dbReference type="ChEBI" id="CHEBI:57692"/>
    </cofactor>
</comment>
<evidence type="ECO:0000256" key="1">
    <source>
        <dbReference type="ARBA" id="ARBA00001974"/>
    </source>
</evidence>
<feature type="domain" description="FAD/NAD(P)-binding" evidence="8">
    <location>
        <begin position="18"/>
        <end position="234"/>
    </location>
</feature>
<accession>A0A7H8QX01</accession>
<keyword evidence="3" id="KW-0285">Flavoprotein</keyword>
<evidence type="ECO:0000313" key="10">
    <source>
        <dbReference type="Proteomes" id="UP000509510"/>
    </source>
</evidence>
<keyword evidence="5" id="KW-0521">NADP</keyword>
<comment type="similarity">
    <text evidence="2">Belongs to the FAD-binding monooxygenase family.</text>
</comment>
<protein>
    <recommendedName>
        <fullName evidence="8">FAD/NAD(P)-binding domain-containing protein</fullName>
    </recommendedName>
</protein>
<dbReference type="PROSITE" id="PS51257">
    <property type="entry name" value="PROKAR_LIPOPROTEIN"/>
    <property type="match status" value="1"/>
</dbReference>
<dbReference type="PANTHER" id="PTHR43098:SF3">
    <property type="entry name" value="L-ORNITHINE N(5)-MONOOXYGENASE-RELATED"/>
    <property type="match status" value="1"/>
</dbReference>
<evidence type="ECO:0000256" key="4">
    <source>
        <dbReference type="ARBA" id="ARBA00022827"/>
    </source>
</evidence>
<name>A0A7H8QX01_TALRU</name>
<dbReference type="GO" id="GO:0004497">
    <property type="term" value="F:monooxygenase activity"/>
    <property type="evidence" value="ECO:0007669"/>
    <property type="project" value="UniProtKB-KW"/>
</dbReference>
<dbReference type="EMBL" id="CP055899">
    <property type="protein sequence ID" value="QKX57333.1"/>
    <property type="molecule type" value="Genomic_DNA"/>
</dbReference>
<dbReference type="Gene3D" id="3.50.50.60">
    <property type="entry name" value="FAD/NAD(P)-binding domain"/>
    <property type="match status" value="2"/>
</dbReference>
<keyword evidence="4" id="KW-0274">FAD</keyword>
<evidence type="ECO:0000259" key="8">
    <source>
        <dbReference type="Pfam" id="PF07992"/>
    </source>
</evidence>
<organism evidence="9 10">
    <name type="scientific">Talaromyces rugulosus</name>
    <name type="common">Penicillium rugulosum</name>
    <dbReference type="NCBI Taxonomy" id="121627"/>
    <lineage>
        <taxon>Eukaryota</taxon>
        <taxon>Fungi</taxon>
        <taxon>Dikarya</taxon>
        <taxon>Ascomycota</taxon>
        <taxon>Pezizomycotina</taxon>
        <taxon>Eurotiomycetes</taxon>
        <taxon>Eurotiomycetidae</taxon>
        <taxon>Eurotiales</taxon>
        <taxon>Trichocomaceae</taxon>
        <taxon>Talaromyces</taxon>
        <taxon>Talaromyces sect. Islandici</taxon>
    </lineage>
</organism>
<dbReference type="OrthoDB" id="66881at2759"/>
<sequence length="559" mass="63586">MDSAKPQTNGDPGAKDLDVLIIGSGFGGCYALYKLRELGLAVHVFEAGSYLGGVWHWNTYPGARVDSEIPYYQFSIPKVWRNWNWSERFPSGDELREYFKHVDHTLNLSKDISYSANVVDARYDEASAKWTVTTENGQKAVCKYLICATGSSFKPHYPNFKNLNQFQGQLIHSTRWPEAANAKNKRVAIIGSGATAVQCTQEIAKVASHLTVFIRTPSISLPMFQRTLSDLEQRVNKSTYRRMFEYCQQSKSGLGYDSQPGSVFDLSDAEREELWEELWNRGGFNFNQANYRDFMVDPKANKLMYDFWAKKTRPRIKNPEKAAYLVPEIPPFAFGTKRSSLEQDYYERLDQPNVDIVDLKANPIHEFTTKGIICKDGIERKYDTVVMATGFDAMTGSLTNMNIHGRDGLTFQERWKDGVYTHLGLCSSGCPNLFLVYGPQGKLLFCCLIAPTAFTNGPVFIESQVNILIDLIQKFQSEGIKSIEAQHSAEEQWKDAIQRANDKTLMPLTDSWYMGANIPGKKREQLNYLNGIEQYVRECREALATLRGFVVTYNDRVRI</sequence>
<dbReference type="SUPFAM" id="SSF51905">
    <property type="entry name" value="FAD/NAD(P)-binding domain"/>
    <property type="match status" value="2"/>
</dbReference>
<evidence type="ECO:0000256" key="2">
    <source>
        <dbReference type="ARBA" id="ARBA00010139"/>
    </source>
</evidence>
<dbReference type="PRINTS" id="PR00411">
    <property type="entry name" value="PNDRDTASEI"/>
</dbReference>
<evidence type="ECO:0000256" key="3">
    <source>
        <dbReference type="ARBA" id="ARBA00022630"/>
    </source>
</evidence>
<dbReference type="Proteomes" id="UP000509510">
    <property type="component" value="Chromosome II"/>
</dbReference>
<dbReference type="AlphaFoldDB" id="A0A7H8QX01"/>
<dbReference type="GeneID" id="55991946"/>
<dbReference type="KEGG" id="trg:TRUGW13939_04445"/>
<dbReference type="PANTHER" id="PTHR43098">
    <property type="entry name" value="L-ORNITHINE N(5)-MONOOXYGENASE-RELATED"/>
    <property type="match status" value="1"/>
</dbReference>
<dbReference type="InterPro" id="IPR036188">
    <property type="entry name" value="FAD/NAD-bd_sf"/>
</dbReference>
<reference evidence="10" key="1">
    <citation type="submission" date="2020-06" db="EMBL/GenBank/DDBJ databases">
        <title>A chromosome-scale genome assembly of Talaromyces rugulosus W13939.</title>
        <authorList>
            <person name="Wang B."/>
            <person name="Guo L."/>
            <person name="Ye K."/>
            <person name="Wang L."/>
        </authorList>
    </citation>
    <scope>NUCLEOTIDE SEQUENCE [LARGE SCALE GENOMIC DNA]</scope>
    <source>
        <strain evidence="10">W13939</strain>
    </source>
</reference>
<keyword evidence="10" id="KW-1185">Reference proteome</keyword>
<evidence type="ECO:0000256" key="7">
    <source>
        <dbReference type="ARBA" id="ARBA00023033"/>
    </source>
</evidence>